<dbReference type="NCBIfam" id="TIGR01777">
    <property type="entry name" value="yfcH"/>
    <property type="match status" value="1"/>
</dbReference>
<dbReference type="PANTHER" id="PTHR11092">
    <property type="entry name" value="SUGAR NUCLEOTIDE EPIMERASE RELATED"/>
    <property type="match status" value="1"/>
</dbReference>
<organism evidence="4 5">
    <name type="scientific">Methylococcus geothermalis</name>
    <dbReference type="NCBI Taxonomy" id="2681310"/>
    <lineage>
        <taxon>Bacteria</taxon>
        <taxon>Pseudomonadati</taxon>
        <taxon>Pseudomonadota</taxon>
        <taxon>Gammaproteobacteria</taxon>
        <taxon>Methylococcales</taxon>
        <taxon>Methylococcaceae</taxon>
        <taxon>Methylococcus</taxon>
    </lineage>
</organism>
<dbReference type="InterPro" id="IPR013549">
    <property type="entry name" value="DUF1731"/>
</dbReference>
<dbReference type="AlphaFoldDB" id="A0A858Q4I2"/>
<dbReference type="CDD" id="cd05242">
    <property type="entry name" value="SDR_a8"/>
    <property type="match status" value="1"/>
</dbReference>
<dbReference type="Proteomes" id="UP000503004">
    <property type="component" value="Chromosome"/>
</dbReference>
<dbReference type="InterPro" id="IPR036291">
    <property type="entry name" value="NAD(P)-bd_dom_sf"/>
</dbReference>
<dbReference type="Pfam" id="PF01370">
    <property type="entry name" value="Epimerase"/>
    <property type="match status" value="1"/>
</dbReference>
<sequence length="300" mass="32781">MQILVTGGTGFIGKSLCRHLLERGHRLTVLSRQAPDAVRRLCGEAVTPVASIDSLSPQAGFDAVVNLAGEPIADKRWTEARKRLLWESRVGLTSELVDYIARAETKPQVLVSGSAVGYYGNRGDTLLDEESTGGDDFSHRLCAAWEEAASQAAGHGVRVCVLRTGLVVGRNGGFLQRMLPLFRLGLGGQIGDGRQWMSWIHIDDHIAITAYLIGNARLEGAFNATAPHPVTNREFTDCLARLLNRPAPVPVPAFTLRLALGEMAELLLGGQRVIPKRLQQEPFRFSYEHLEDALRDALGR</sequence>
<feature type="domain" description="DUF1731" evidence="3">
    <location>
        <begin position="251"/>
        <end position="297"/>
    </location>
</feature>
<dbReference type="InterPro" id="IPR001509">
    <property type="entry name" value="Epimerase_deHydtase"/>
</dbReference>
<feature type="domain" description="NAD-dependent epimerase/dehydratase" evidence="2">
    <location>
        <begin position="3"/>
        <end position="215"/>
    </location>
</feature>
<proteinExistence type="inferred from homology"/>
<accession>A0A858Q4I2</accession>
<dbReference type="EMBL" id="CP046565">
    <property type="protein sequence ID" value="QJD28636.1"/>
    <property type="molecule type" value="Genomic_DNA"/>
</dbReference>
<dbReference type="SUPFAM" id="SSF51735">
    <property type="entry name" value="NAD(P)-binding Rossmann-fold domains"/>
    <property type="match status" value="1"/>
</dbReference>
<dbReference type="PANTHER" id="PTHR11092:SF0">
    <property type="entry name" value="EPIMERASE FAMILY PROTEIN SDR39U1"/>
    <property type="match status" value="1"/>
</dbReference>
<comment type="similarity">
    <text evidence="1">Belongs to the NAD(P)-dependent epimerase/dehydratase family. SDR39U1 subfamily.</text>
</comment>
<dbReference type="InterPro" id="IPR010099">
    <property type="entry name" value="SDR39U1"/>
</dbReference>
<dbReference type="Gene3D" id="3.40.50.720">
    <property type="entry name" value="NAD(P)-binding Rossmann-like Domain"/>
    <property type="match status" value="1"/>
</dbReference>
<keyword evidence="5" id="KW-1185">Reference proteome</keyword>
<gene>
    <name evidence="4" type="ORF">GNH96_00735</name>
</gene>
<dbReference type="KEGG" id="metu:GNH96_00735"/>
<dbReference type="Pfam" id="PF08338">
    <property type="entry name" value="DUF1731"/>
    <property type="match status" value="1"/>
</dbReference>
<evidence type="ECO:0000259" key="2">
    <source>
        <dbReference type="Pfam" id="PF01370"/>
    </source>
</evidence>
<evidence type="ECO:0000313" key="5">
    <source>
        <dbReference type="Proteomes" id="UP000503004"/>
    </source>
</evidence>
<reference evidence="5" key="1">
    <citation type="submission" date="2019-12" db="EMBL/GenBank/DDBJ databases">
        <authorList>
            <person name="Awala S.I."/>
            <person name="Rhee S.K."/>
        </authorList>
    </citation>
    <scope>NUCLEOTIDE SEQUENCE [LARGE SCALE GENOMIC DNA]</scope>
    <source>
        <strain evidence="5">IM1</strain>
    </source>
</reference>
<name>A0A858Q4I2_9GAMM</name>
<dbReference type="RefSeq" id="WP_169601373.1">
    <property type="nucleotide sequence ID" value="NZ_CP046565.1"/>
</dbReference>
<protein>
    <submittedName>
        <fullName evidence="4">TIGR01777 family protein</fullName>
    </submittedName>
</protein>
<evidence type="ECO:0000259" key="3">
    <source>
        <dbReference type="Pfam" id="PF08338"/>
    </source>
</evidence>
<evidence type="ECO:0000256" key="1">
    <source>
        <dbReference type="ARBA" id="ARBA00009353"/>
    </source>
</evidence>
<evidence type="ECO:0000313" key="4">
    <source>
        <dbReference type="EMBL" id="QJD28636.1"/>
    </source>
</evidence>